<dbReference type="EMBL" id="JPGN01000063">
    <property type="protein sequence ID" value="KFI19094.1"/>
    <property type="molecule type" value="Genomic_DNA"/>
</dbReference>
<feature type="compositionally biased region" description="Polar residues" evidence="1">
    <location>
        <begin position="83"/>
        <end position="93"/>
    </location>
</feature>
<gene>
    <name evidence="2" type="ORF">IB75_10825</name>
</gene>
<protein>
    <submittedName>
        <fullName evidence="2">Uncharacterized protein</fullName>
    </submittedName>
</protein>
<accession>A0A0E2Z0R3</accession>
<dbReference type="HOGENOM" id="CLU_2396664_0_0_6"/>
<organism evidence="2 3">
    <name type="scientific">Nitrosococcus oceani C-27</name>
    <dbReference type="NCBI Taxonomy" id="314279"/>
    <lineage>
        <taxon>Bacteria</taxon>
        <taxon>Pseudomonadati</taxon>
        <taxon>Pseudomonadota</taxon>
        <taxon>Gammaproteobacteria</taxon>
        <taxon>Chromatiales</taxon>
        <taxon>Chromatiaceae</taxon>
        <taxon>Nitrosococcus</taxon>
    </lineage>
</organism>
<comment type="caution">
    <text evidence="2">The sequence shown here is derived from an EMBL/GenBank/DDBJ whole genome shotgun (WGS) entry which is preliminary data.</text>
</comment>
<reference evidence="2 3" key="1">
    <citation type="submission" date="2014-07" db="EMBL/GenBank/DDBJ databases">
        <title>Comparative analysis of Nitrosococcus oceani genome inventories of strains from Pacific and Atlantic gyres.</title>
        <authorList>
            <person name="Lim C.K."/>
            <person name="Wang L."/>
            <person name="Sayavedra-Soto L.A."/>
            <person name="Klotz M.G."/>
        </authorList>
    </citation>
    <scope>NUCLEOTIDE SEQUENCE [LARGE SCALE GENOMIC DNA]</scope>
    <source>
        <strain evidence="2 3">C-27</strain>
    </source>
</reference>
<feature type="region of interest" description="Disordered" evidence="1">
    <location>
        <begin position="66"/>
        <end position="93"/>
    </location>
</feature>
<evidence type="ECO:0000313" key="2">
    <source>
        <dbReference type="EMBL" id="KFI19094.1"/>
    </source>
</evidence>
<dbReference type="AlphaFoldDB" id="A0A0E2Z0R3"/>
<name>A0A0E2Z0R3_9GAMM</name>
<proteinExistence type="predicted"/>
<dbReference type="Proteomes" id="UP000028839">
    <property type="component" value="Unassembled WGS sequence"/>
</dbReference>
<sequence>MASQAAKPPHLTSIWKLALTTCPSGGTWALTRCLPNIKNADYLLRVRTEPHRKFCNIEQLLTTTKDEEKHRQTRKKLSYLTIGENSNHPESFQ</sequence>
<evidence type="ECO:0000313" key="3">
    <source>
        <dbReference type="Proteomes" id="UP000028839"/>
    </source>
</evidence>
<evidence type="ECO:0000256" key="1">
    <source>
        <dbReference type="SAM" id="MobiDB-lite"/>
    </source>
</evidence>